<evidence type="ECO:0000256" key="1">
    <source>
        <dbReference type="SAM" id="Phobius"/>
    </source>
</evidence>
<dbReference type="GO" id="GO:0016787">
    <property type="term" value="F:hydrolase activity"/>
    <property type="evidence" value="ECO:0007669"/>
    <property type="project" value="InterPro"/>
</dbReference>
<evidence type="ECO:0000259" key="2">
    <source>
        <dbReference type="Pfam" id="PF00149"/>
    </source>
</evidence>
<dbReference type="AlphaFoldDB" id="A0A7K3WGM4"/>
<keyword evidence="1" id="KW-0472">Membrane</keyword>
<accession>A0A7K3WGM4</accession>
<feature type="transmembrane region" description="Helical" evidence="1">
    <location>
        <begin position="87"/>
        <end position="109"/>
    </location>
</feature>
<dbReference type="Pfam" id="PF00149">
    <property type="entry name" value="Metallophos"/>
    <property type="match status" value="1"/>
</dbReference>
<comment type="caution">
    <text evidence="3">The sequence shown here is derived from an EMBL/GenBank/DDBJ whole genome shotgun (WGS) entry which is preliminary data.</text>
</comment>
<feature type="transmembrane region" description="Helical" evidence="1">
    <location>
        <begin position="130"/>
        <end position="151"/>
    </location>
</feature>
<dbReference type="Proteomes" id="UP000470470">
    <property type="component" value="Unassembled WGS sequence"/>
</dbReference>
<gene>
    <name evidence="3" type="ORF">G1H19_16130</name>
</gene>
<dbReference type="CDD" id="cd00838">
    <property type="entry name" value="MPP_superfamily"/>
    <property type="match status" value="1"/>
</dbReference>
<reference evidence="3 4" key="1">
    <citation type="submission" date="2020-02" db="EMBL/GenBank/DDBJ databases">
        <title>The whole genome sequence of CPCC 205119.</title>
        <authorList>
            <person name="Jiang Z."/>
        </authorList>
    </citation>
    <scope>NUCLEOTIDE SEQUENCE [LARGE SCALE GENOMIC DNA]</scope>
    <source>
        <strain evidence="3 4">CPCC 205119</strain>
    </source>
</reference>
<organism evidence="3 4">
    <name type="scientific">Goekera deserti</name>
    <dbReference type="NCBI Taxonomy" id="2497753"/>
    <lineage>
        <taxon>Bacteria</taxon>
        <taxon>Bacillati</taxon>
        <taxon>Actinomycetota</taxon>
        <taxon>Actinomycetes</taxon>
        <taxon>Geodermatophilales</taxon>
        <taxon>Geodermatophilaceae</taxon>
        <taxon>Goekera</taxon>
    </lineage>
</organism>
<keyword evidence="1" id="KW-0812">Transmembrane</keyword>
<dbReference type="InterPro" id="IPR004843">
    <property type="entry name" value="Calcineurin-like_PHP"/>
</dbReference>
<dbReference type="EMBL" id="JAAGWK010000023">
    <property type="protein sequence ID" value="NEL55516.1"/>
    <property type="molecule type" value="Genomic_DNA"/>
</dbReference>
<keyword evidence="4" id="KW-1185">Reference proteome</keyword>
<proteinExistence type="predicted"/>
<dbReference type="InterPro" id="IPR029052">
    <property type="entry name" value="Metallo-depent_PP-like"/>
</dbReference>
<dbReference type="SUPFAM" id="SSF56300">
    <property type="entry name" value="Metallo-dependent phosphatases"/>
    <property type="match status" value="1"/>
</dbReference>
<protein>
    <submittedName>
        <fullName evidence="3">Metallophosphoesterase</fullName>
    </submittedName>
</protein>
<evidence type="ECO:0000313" key="3">
    <source>
        <dbReference type="EMBL" id="NEL55516.1"/>
    </source>
</evidence>
<dbReference type="Gene3D" id="3.60.21.10">
    <property type="match status" value="1"/>
</dbReference>
<evidence type="ECO:0000313" key="4">
    <source>
        <dbReference type="Proteomes" id="UP000470470"/>
    </source>
</evidence>
<sequence length="539" mass="56693">MLRALPYEAVVAGIPFSVQGSLLTRPGLSADTTVGNWEFPELTGLPIGVHVTPENVDLLELSRAAGADRAGFVAELRDGFAAEVPRIVLWLAAETLLGIALGLVVAAAVNMSIGYLRGRERRPDELRHRLRQLGAAALVTLALVSFGVLTYNPDWVRQSRLTGTLAAAQLFPEQLSAYYERSKAADVVGSVLGIQATLQDQIQAEQLPDTAFRIMFVSDLHLAAVYPLIGRYAETYDVSLIINTGDESAFGTTAELTPAYREAMAAVTSRTPMLWLAGNHDSPATQDAMTGIPGVTVLGEKERTADGYRVAAGVVDAFGLTVAGLPDPRVYGGPGAYGADDRDVTDPLQQEAVRQAVAGLTGDADPAAAVATAADGTTADGTTAAGGAPEQPVFDVFATHEPVAAEALREELPGMIRQTVAGHVHAQNEPDELQSDREIDLVEGSTGAGGLDAIARGEARPPIEFSIQTVGSGCEFTGIQRFRIDSTQLVATTADDVSAYGNDVTATTTYFTPQDVAPGRRCSTSLGIGLERPLPVTGR</sequence>
<feature type="domain" description="Calcineurin-like phosphoesterase" evidence="2">
    <location>
        <begin position="212"/>
        <end position="320"/>
    </location>
</feature>
<keyword evidence="1" id="KW-1133">Transmembrane helix</keyword>
<name>A0A7K3WGM4_9ACTN</name>